<evidence type="ECO:0000313" key="10">
    <source>
        <dbReference type="Proteomes" id="UP000249522"/>
    </source>
</evidence>
<dbReference type="Pfam" id="PF01594">
    <property type="entry name" value="AI-2E_transport"/>
    <property type="match status" value="1"/>
</dbReference>
<feature type="transmembrane region" description="Helical" evidence="8">
    <location>
        <begin position="36"/>
        <end position="54"/>
    </location>
</feature>
<feature type="transmembrane region" description="Helical" evidence="8">
    <location>
        <begin position="220"/>
        <end position="237"/>
    </location>
</feature>
<evidence type="ECO:0000256" key="7">
    <source>
        <dbReference type="ARBA" id="ARBA00023136"/>
    </source>
</evidence>
<dbReference type="EMBL" id="QKRB01000053">
    <property type="protein sequence ID" value="PZD94512.1"/>
    <property type="molecule type" value="Genomic_DNA"/>
</dbReference>
<evidence type="ECO:0000256" key="6">
    <source>
        <dbReference type="ARBA" id="ARBA00022989"/>
    </source>
</evidence>
<dbReference type="AlphaFoldDB" id="A0A2W1LHI7"/>
<feature type="transmembrane region" description="Helical" evidence="8">
    <location>
        <begin position="313"/>
        <end position="343"/>
    </location>
</feature>
<dbReference type="GO" id="GO:0005886">
    <property type="term" value="C:plasma membrane"/>
    <property type="evidence" value="ECO:0007669"/>
    <property type="project" value="UniProtKB-SubCell"/>
</dbReference>
<evidence type="ECO:0000256" key="5">
    <source>
        <dbReference type="ARBA" id="ARBA00022692"/>
    </source>
</evidence>
<comment type="similarity">
    <text evidence="2">Belongs to the autoinducer-2 exporter (AI-2E) (TC 2.A.86) family.</text>
</comment>
<keyword evidence="4" id="KW-1003">Cell membrane</keyword>
<keyword evidence="7 8" id="KW-0472">Membrane</keyword>
<reference evidence="9 10" key="1">
    <citation type="submission" date="2018-06" db="EMBL/GenBank/DDBJ databases">
        <title>Paenibacillus imtechensis sp. nov.</title>
        <authorList>
            <person name="Pinnaka A.K."/>
            <person name="Singh H."/>
            <person name="Kaur M."/>
        </authorList>
    </citation>
    <scope>NUCLEOTIDE SEQUENCE [LARGE SCALE GENOMIC DNA]</scope>
    <source>
        <strain evidence="9 10">SMB1</strain>
    </source>
</reference>
<name>A0A2W1LHI7_9BACL</name>
<evidence type="ECO:0000256" key="2">
    <source>
        <dbReference type="ARBA" id="ARBA00009773"/>
    </source>
</evidence>
<evidence type="ECO:0000256" key="3">
    <source>
        <dbReference type="ARBA" id="ARBA00022448"/>
    </source>
</evidence>
<keyword evidence="10" id="KW-1185">Reference proteome</keyword>
<organism evidence="9 10">
    <name type="scientific">Paenibacillus sambharensis</name>
    <dbReference type="NCBI Taxonomy" id="1803190"/>
    <lineage>
        <taxon>Bacteria</taxon>
        <taxon>Bacillati</taxon>
        <taxon>Bacillota</taxon>
        <taxon>Bacilli</taxon>
        <taxon>Bacillales</taxon>
        <taxon>Paenibacillaceae</taxon>
        <taxon>Paenibacillus</taxon>
    </lineage>
</organism>
<feature type="transmembrane region" description="Helical" evidence="8">
    <location>
        <begin position="243"/>
        <end position="270"/>
    </location>
</feature>
<evidence type="ECO:0000256" key="4">
    <source>
        <dbReference type="ARBA" id="ARBA00022475"/>
    </source>
</evidence>
<evidence type="ECO:0000313" key="9">
    <source>
        <dbReference type="EMBL" id="PZD94512.1"/>
    </source>
</evidence>
<dbReference type="GO" id="GO:0055085">
    <property type="term" value="P:transmembrane transport"/>
    <property type="evidence" value="ECO:0007669"/>
    <property type="project" value="TreeGrafter"/>
</dbReference>
<dbReference type="Proteomes" id="UP000249522">
    <property type="component" value="Unassembled WGS sequence"/>
</dbReference>
<dbReference type="PANTHER" id="PTHR21716">
    <property type="entry name" value="TRANSMEMBRANE PROTEIN"/>
    <property type="match status" value="1"/>
</dbReference>
<feature type="transmembrane region" description="Helical" evidence="8">
    <location>
        <begin position="157"/>
        <end position="179"/>
    </location>
</feature>
<keyword evidence="5 8" id="KW-0812">Transmembrane</keyword>
<comment type="caution">
    <text evidence="9">The sequence shown here is derived from an EMBL/GenBank/DDBJ whole genome shotgun (WGS) entry which is preliminary data.</text>
</comment>
<dbReference type="PANTHER" id="PTHR21716:SF53">
    <property type="entry name" value="PERMEASE PERM-RELATED"/>
    <property type="match status" value="1"/>
</dbReference>
<evidence type="ECO:0000256" key="8">
    <source>
        <dbReference type="SAM" id="Phobius"/>
    </source>
</evidence>
<dbReference type="InterPro" id="IPR002549">
    <property type="entry name" value="AI-2E-like"/>
</dbReference>
<feature type="transmembrane region" description="Helical" evidence="8">
    <location>
        <begin position="9"/>
        <end position="30"/>
    </location>
</feature>
<accession>A0A2W1LHI7</accession>
<feature type="transmembrane region" description="Helical" evidence="8">
    <location>
        <begin position="277"/>
        <end position="293"/>
    </location>
</feature>
<keyword evidence="3" id="KW-0813">Transport</keyword>
<proteinExistence type="inferred from homology"/>
<sequence>MLQSRFFRWCLRIICILLILYLGTKVSFIFRPLVSLVNLLLIPVMLAGFFYYLLRPLIKWLDKLGLHRKWSVPLLFIITAALLVFGGIWVWPPLREQIESFIDQAPEIADDLTRQVNSFMENDMVNGVIPQQSELWTRASEYMNNFITGASDYMTRVVSFVSSFVIVIATAPILLFYMLKEGGKLQPRLEAMIPRRYRAEGGEALEEIDEALSSYIVSRVVVNVALGVFMYIGFLIIDLPYSLLLTLVSIVLNFIPYIGALLATVPVVIVALIESPMMALWSVIIIFIAQQIQDNVVSPLIYGKSLAMHPVTVVALLLVGGDLAGIVGMLLIIPMYMVVRIIAKHAYKIWKRSKESGTIEIAGSKHDVEV</sequence>
<keyword evidence="6 8" id="KW-1133">Transmembrane helix</keyword>
<gene>
    <name evidence="9" type="ORF">DNH61_18770</name>
</gene>
<evidence type="ECO:0000256" key="1">
    <source>
        <dbReference type="ARBA" id="ARBA00004651"/>
    </source>
</evidence>
<protein>
    <submittedName>
        <fullName evidence="9">AI-2E family transporter</fullName>
    </submittedName>
</protein>
<dbReference type="OrthoDB" id="9793390at2"/>
<comment type="subcellular location">
    <subcellularLocation>
        <location evidence="1">Cell membrane</location>
        <topology evidence="1">Multi-pass membrane protein</topology>
    </subcellularLocation>
</comment>
<feature type="transmembrane region" description="Helical" evidence="8">
    <location>
        <begin position="74"/>
        <end position="91"/>
    </location>
</feature>